<comment type="subunit">
    <text evidence="3">Homodimer.</text>
</comment>
<dbReference type="GO" id="GO:0046656">
    <property type="term" value="P:folic acid biosynthetic process"/>
    <property type="evidence" value="ECO:0007669"/>
    <property type="project" value="UniProtKB-KW"/>
</dbReference>
<evidence type="ECO:0000256" key="8">
    <source>
        <dbReference type="ARBA" id="ARBA00035676"/>
    </source>
</evidence>
<dbReference type="Proteomes" id="UP000192761">
    <property type="component" value="Unassembled WGS sequence"/>
</dbReference>
<dbReference type="InterPro" id="IPR050571">
    <property type="entry name" value="Class-IV_PLP-Dep_Aminotrnsfr"/>
</dbReference>
<sequence>MMQRLVNGSPADTLALADRAVQFGDGVFRTLKMVGGAVPFWLRQLDRLTHDAALLGIEAPAASDWLADIAELHRQGVRDAALKFIVTRGESQRGYAVPDVVKPTRIAQAAPLPAYPDTLQSDGVAVRWCDTKASWQPRLAGIKHLNRLENVLARNEWRDAAIFEGLMCDRDGAVIEGVMSNVLLQEGKALVTPKLESGGVAGVMRSVALEAAARLNWSVSEININPERLLRANRVWLCNSLIGMVPVRELAGRHWESHPADQQLLEVIRTMEKEETACF</sequence>
<comment type="catalytic activity">
    <reaction evidence="9">
        <text>4-amino-4-deoxychorismate = 4-aminobenzoate + pyruvate + H(+)</text>
        <dbReference type="Rhea" id="RHEA:16201"/>
        <dbReference type="ChEBI" id="CHEBI:15361"/>
        <dbReference type="ChEBI" id="CHEBI:15378"/>
        <dbReference type="ChEBI" id="CHEBI:17836"/>
        <dbReference type="ChEBI" id="CHEBI:58406"/>
        <dbReference type="EC" id="4.1.3.38"/>
    </reaction>
</comment>
<evidence type="ECO:0000256" key="9">
    <source>
        <dbReference type="ARBA" id="ARBA00049529"/>
    </source>
</evidence>
<evidence type="ECO:0000256" key="7">
    <source>
        <dbReference type="ARBA" id="ARBA00035633"/>
    </source>
</evidence>
<evidence type="ECO:0000256" key="6">
    <source>
        <dbReference type="ARBA" id="ARBA00023239"/>
    </source>
</evidence>
<dbReference type="Gene3D" id="3.30.470.10">
    <property type="match status" value="1"/>
</dbReference>
<dbReference type="AlphaFoldDB" id="A0A1W1Y0A8"/>
<keyword evidence="11" id="KW-1185">Reference proteome</keyword>
<keyword evidence="4" id="KW-0663">Pyridoxal phosphate</keyword>
<gene>
    <name evidence="10" type="ORF">SAMN02745857_03693</name>
</gene>
<evidence type="ECO:0000256" key="4">
    <source>
        <dbReference type="ARBA" id="ARBA00022898"/>
    </source>
</evidence>
<comment type="similarity">
    <text evidence="2">Belongs to the class-IV pyridoxal-phosphate-dependent aminotransferase family.</text>
</comment>
<dbReference type="RefSeq" id="WP_084092633.1">
    <property type="nucleotide sequence ID" value="NZ_FWXD01000031.1"/>
</dbReference>
<evidence type="ECO:0000256" key="3">
    <source>
        <dbReference type="ARBA" id="ARBA00011738"/>
    </source>
</evidence>
<proteinExistence type="inferred from homology"/>
<accession>A0A1W1Y0A8</accession>
<dbReference type="NCBIfam" id="NF004761">
    <property type="entry name" value="PRK06092.1"/>
    <property type="match status" value="1"/>
</dbReference>
<dbReference type="SUPFAM" id="SSF56752">
    <property type="entry name" value="D-aminoacid aminotransferase-like PLP-dependent enzymes"/>
    <property type="match status" value="1"/>
</dbReference>
<evidence type="ECO:0000256" key="2">
    <source>
        <dbReference type="ARBA" id="ARBA00009320"/>
    </source>
</evidence>
<keyword evidence="5" id="KW-0289">Folate biosynthesis</keyword>
<organism evidence="10 11">
    <name type="scientific">Andreprevotia lacus DSM 23236</name>
    <dbReference type="NCBI Taxonomy" id="1121001"/>
    <lineage>
        <taxon>Bacteria</taxon>
        <taxon>Pseudomonadati</taxon>
        <taxon>Pseudomonadota</taxon>
        <taxon>Betaproteobacteria</taxon>
        <taxon>Neisseriales</taxon>
        <taxon>Chitinibacteraceae</taxon>
        <taxon>Andreprevotia</taxon>
    </lineage>
</organism>
<comment type="pathway">
    <text evidence="7">Cofactor biosynthesis; tetrahydrofolate biosynthesis; 4-aminobenzoate from chorismate: step 2/2.</text>
</comment>
<reference evidence="10 11" key="1">
    <citation type="submission" date="2017-04" db="EMBL/GenBank/DDBJ databases">
        <authorList>
            <person name="Afonso C.L."/>
            <person name="Miller P.J."/>
            <person name="Scott M.A."/>
            <person name="Spackman E."/>
            <person name="Goraichik I."/>
            <person name="Dimitrov K.M."/>
            <person name="Suarez D.L."/>
            <person name="Swayne D.E."/>
        </authorList>
    </citation>
    <scope>NUCLEOTIDE SEQUENCE [LARGE SCALE GENOMIC DNA]</scope>
    <source>
        <strain evidence="10 11">DSM 23236</strain>
    </source>
</reference>
<dbReference type="Gene3D" id="3.20.10.10">
    <property type="entry name" value="D-amino Acid Aminotransferase, subunit A, domain 2"/>
    <property type="match status" value="1"/>
</dbReference>
<dbReference type="InterPro" id="IPR036038">
    <property type="entry name" value="Aminotransferase-like"/>
</dbReference>
<dbReference type="STRING" id="1121001.SAMN02745857_03693"/>
<name>A0A1W1Y0A8_9NEIS</name>
<dbReference type="PANTHER" id="PTHR42743:SF2">
    <property type="entry name" value="AMINODEOXYCHORISMATE LYASE"/>
    <property type="match status" value="1"/>
</dbReference>
<comment type="cofactor">
    <cofactor evidence="1">
        <name>pyridoxal 5'-phosphate</name>
        <dbReference type="ChEBI" id="CHEBI:597326"/>
    </cofactor>
</comment>
<dbReference type="OrthoDB" id="9805628at2"/>
<dbReference type="PANTHER" id="PTHR42743">
    <property type="entry name" value="AMINO-ACID AMINOTRANSFERASE"/>
    <property type="match status" value="1"/>
</dbReference>
<evidence type="ECO:0000313" key="10">
    <source>
        <dbReference type="EMBL" id="SMC29221.1"/>
    </source>
</evidence>
<dbReference type="GO" id="GO:0008153">
    <property type="term" value="P:4-aminobenzoate biosynthetic process"/>
    <property type="evidence" value="ECO:0007669"/>
    <property type="project" value="TreeGrafter"/>
</dbReference>
<keyword evidence="6 10" id="KW-0456">Lyase</keyword>
<dbReference type="EC" id="4.1.3.38" evidence="8"/>
<dbReference type="InterPro" id="IPR043131">
    <property type="entry name" value="BCAT-like_N"/>
</dbReference>
<dbReference type="GO" id="GO:0030170">
    <property type="term" value="F:pyridoxal phosphate binding"/>
    <property type="evidence" value="ECO:0007669"/>
    <property type="project" value="InterPro"/>
</dbReference>
<dbReference type="Pfam" id="PF01063">
    <property type="entry name" value="Aminotran_4"/>
    <property type="match status" value="1"/>
</dbReference>
<evidence type="ECO:0000256" key="1">
    <source>
        <dbReference type="ARBA" id="ARBA00001933"/>
    </source>
</evidence>
<dbReference type="InterPro" id="IPR043132">
    <property type="entry name" value="BCAT-like_C"/>
</dbReference>
<evidence type="ECO:0000313" key="11">
    <source>
        <dbReference type="Proteomes" id="UP000192761"/>
    </source>
</evidence>
<dbReference type="GO" id="GO:0008696">
    <property type="term" value="F:4-amino-4-deoxychorismate lyase activity"/>
    <property type="evidence" value="ECO:0007669"/>
    <property type="project" value="UniProtKB-EC"/>
</dbReference>
<dbReference type="NCBIfam" id="TIGR03461">
    <property type="entry name" value="pabC_Proteo"/>
    <property type="match status" value="1"/>
</dbReference>
<dbReference type="EMBL" id="FWXD01000031">
    <property type="protein sequence ID" value="SMC29221.1"/>
    <property type="molecule type" value="Genomic_DNA"/>
</dbReference>
<dbReference type="InterPro" id="IPR017824">
    <property type="entry name" value="Aminodeoxychorismate_lyase_IV"/>
</dbReference>
<protein>
    <recommendedName>
        <fullName evidence="8">aminodeoxychorismate lyase</fullName>
        <ecNumber evidence="8">4.1.3.38</ecNumber>
    </recommendedName>
</protein>
<dbReference type="GO" id="GO:0005829">
    <property type="term" value="C:cytosol"/>
    <property type="evidence" value="ECO:0007669"/>
    <property type="project" value="TreeGrafter"/>
</dbReference>
<dbReference type="InterPro" id="IPR001544">
    <property type="entry name" value="Aminotrans_IV"/>
</dbReference>
<dbReference type="FunFam" id="3.20.10.10:FF:000002">
    <property type="entry name" value="D-alanine aminotransferase"/>
    <property type="match status" value="1"/>
</dbReference>
<evidence type="ECO:0000256" key="5">
    <source>
        <dbReference type="ARBA" id="ARBA00022909"/>
    </source>
</evidence>